<reference evidence="1" key="1">
    <citation type="submission" date="2022-08" db="EMBL/GenBank/DDBJ databases">
        <title>Alicyclobacillus dauci DSM2870, complete genome.</title>
        <authorList>
            <person name="Wang Q."/>
            <person name="Cai R."/>
            <person name="Wang Z."/>
        </authorList>
    </citation>
    <scope>NUCLEOTIDE SEQUENCE</scope>
    <source>
        <strain evidence="1">DSM 28700</strain>
    </source>
</reference>
<evidence type="ECO:0000313" key="1">
    <source>
        <dbReference type="EMBL" id="WAH38082.1"/>
    </source>
</evidence>
<dbReference type="RefSeq" id="WP_268045634.1">
    <property type="nucleotide sequence ID" value="NZ_CP104064.1"/>
</dbReference>
<dbReference type="Proteomes" id="UP001164803">
    <property type="component" value="Chromosome"/>
</dbReference>
<name>A0ABY6Z5B9_9BACL</name>
<dbReference type="InterPro" id="IPR011990">
    <property type="entry name" value="TPR-like_helical_dom_sf"/>
</dbReference>
<dbReference type="SUPFAM" id="SSF48452">
    <property type="entry name" value="TPR-like"/>
    <property type="match status" value="1"/>
</dbReference>
<gene>
    <name evidence="1" type="ORF">NZD86_06225</name>
</gene>
<keyword evidence="2" id="KW-1185">Reference proteome</keyword>
<evidence type="ECO:0000313" key="2">
    <source>
        <dbReference type="Proteomes" id="UP001164803"/>
    </source>
</evidence>
<protein>
    <recommendedName>
        <fullName evidence="3">Tetratricopeptide repeat protein</fullName>
    </recommendedName>
</protein>
<accession>A0ABY6Z5B9</accession>
<sequence>MADEAELGLSADRLVENAVDTIRERASDDGFQSRLVHAEQSYVESRTDDIHVNIAHLDKQLADDPSVWPMRLYLADAYLQLGNETGFEREVGECLARSKDPFVVVSLFMFMTRLYVLRAPSIEAAVRYVRSTLENNPSVAPYVRSIYIQTLLEAGDFEEAYNQLQTAVAENNPMLTIEGLEILPNLMARLERWQEEEQVIQSLSMFAQEQLTEDERFALVRSLVSDVQEREQLSDLRTARFLMNVAREIDEEHPDVTGYLSIGVQMPKGWWPVQ</sequence>
<dbReference type="EMBL" id="CP104064">
    <property type="protein sequence ID" value="WAH38082.1"/>
    <property type="molecule type" value="Genomic_DNA"/>
</dbReference>
<proteinExistence type="predicted"/>
<organism evidence="1 2">
    <name type="scientific">Alicyclobacillus dauci</name>
    <dbReference type="NCBI Taxonomy" id="1475485"/>
    <lineage>
        <taxon>Bacteria</taxon>
        <taxon>Bacillati</taxon>
        <taxon>Bacillota</taxon>
        <taxon>Bacilli</taxon>
        <taxon>Bacillales</taxon>
        <taxon>Alicyclobacillaceae</taxon>
        <taxon>Alicyclobacillus</taxon>
    </lineage>
</organism>
<evidence type="ECO:0008006" key="3">
    <source>
        <dbReference type="Google" id="ProtNLM"/>
    </source>
</evidence>
<dbReference type="Gene3D" id="1.25.40.10">
    <property type="entry name" value="Tetratricopeptide repeat domain"/>
    <property type="match status" value="1"/>
</dbReference>